<keyword evidence="7 14" id="KW-0375">Hydrogen ion transport</keyword>
<sequence>MIGAHLSSAASGLALAAEDSGSDQNPLLPEAYDIIWSLVIVLVIGFVFIKYVLPKFQAVLDERAEKIQGGLEKAEKSQEEADALLAQYHQQLQEARTEAATIREEARAEGSAIVEDLRRKASADAERIAESAQRQIEAERQAASVSLRNDVGQLATELASRIVGESLADSARQSRVVDRFLDDLESGAAAVEAEAATTGGEAR</sequence>
<keyword evidence="3 14" id="KW-0813">Transport</keyword>
<dbReference type="SUPFAM" id="SSF81573">
    <property type="entry name" value="F1F0 ATP synthase subunit B, membrane domain"/>
    <property type="match status" value="1"/>
</dbReference>
<comment type="function">
    <text evidence="12 14">F(1)F(0) ATP synthase produces ATP from ADP in the presence of a proton or sodium gradient. F-type ATPases consist of two structural domains, F(1) containing the extramembraneous catalytic core and F(0) containing the membrane proton channel, linked together by a central stalk and a peripheral stalk. During catalysis, ATP synthesis in the catalytic domain of F(1) is coupled via a rotary mechanism of the central stalk subunits to proton translocation.</text>
</comment>
<keyword evidence="5 14" id="KW-0138">CF(0)</keyword>
<dbReference type="AlphaFoldDB" id="A0A5P9QCZ5"/>
<accession>A0A5P9QCZ5</accession>
<evidence type="ECO:0000256" key="12">
    <source>
        <dbReference type="ARBA" id="ARBA00025198"/>
    </source>
</evidence>
<comment type="similarity">
    <text evidence="2 14 15">Belongs to the ATPase B chain family.</text>
</comment>
<evidence type="ECO:0000313" key="18">
    <source>
        <dbReference type="Proteomes" id="UP000326702"/>
    </source>
</evidence>
<dbReference type="GO" id="GO:0046933">
    <property type="term" value="F:proton-transporting ATP synthase activity, rotational mechanism"/>
    <property type="evidence" value="ECO:0007669"/>
    <property type="project" value="UniProtKB-UniRule"/>
</dbReference>
<proteinExistence type="inferred from homology"/>
<dbReference type="InterPro" id="IPR028987">
    <property type="entry name" value="ATP_synth_B-like_membr_sf"/>
</dbReference>
<evidence type="ECO:0000256" key="1">
    <source>
        <dbReference type="ARBA" id="ARBA00004162"/>
    </source>
</evidence>
<feature type="coiled-coil region" evidence="16">
    <location>
        <begin position="71"/>
        <end position="142"/>
    </location>
</feature>
<dbReference type="InterPro" id="IPR005864">
    <property type="entry name" value="ATP_synth_F0_bsu_bac"/>
</dbReference>
<evidence type="ECO:0000256" key="8">
    <source>
        <dbReference type="ARBA" id="ARBA00022989"/>
    </source>
</evidence>
<keyword evidence="4 14" id="KW-1003">Cell membrane</keyword>
<evidence type="ECO:0000256" key="3">
    <source>
        <dbReference type="ARBA" id="ARBA00022448"/>
    </source>
</evidence>
<evidence type="ECO:0000256" key="2">
    <source>
        <dbReference type="ARBA" id="ARBA00005513"/>
    </source>
</evidence>
<dbReference type="CDD" id="cd06503">
    <property type="entry name" value="ATP-synt_Fo_b"/>
    <property type="match status" value="1"/>
</dbReference>
<comment type="subcellular location">
    <subcellularLocation>
        <location evidence="1 14">Cell membrane</location>
        <topology evidence="1 14">Single-pass membrane protein</topology>
    </subcellularLocation>
</comment>
<dbReference type="PANTHER" id="PTHR33445:SF1">
    <property type="entry name" value="ATP SYNTHASE SUBUNIT B"/>
    <property type="match status" value="1"/>
</dbReference>
<keyword evidence="11 14" id="KW-0066">ATP synthesis</keyword>
<dbReference type="HAMAP" id="MF_01398">
    <property type="entry name" value="ATP_synth_b_bprime"/>
    <property type="match status" value="1"/>
</dbReference>
<dbReference type="InterPro" id="IPR050059">
    <property type="entry name" value="ATP_synthase_B_chain"/>
</dbReference>
<dbReference type="KEGG" id="lxl:KDY119_02505"/>
<evidence type="ECO:0000256" key="11">
    <source>
        <dbReference type="ARBA" id="ARBA00023310"/>
    </source>
</evidence>
<keyword evidence="9 14" id="KW-0406">Ion transport</keyword>
<dbReference type="EMBL" id="CP045529">
    <property type="protein sequence ID" value="QFU98980.1"/>
    <property type="molecule type" value="Genomic_DNA"/>
</dbReference>
<keyword evidence="8 14" id="KW-1133">Transmembrane helix</keyword>
<dbReference type="GO" id="GO:0045259">
    <property type="term" value="C:proton-transporting ATP synthase complex"/>
    <property type="evidence" value="ECO:0007669"/>
    <property type="project" value="UniProtKB-KW"/>
</dbReference>
<dbReference type="GO" id="GO:0005886">
    <property type="term" value="C:plasma membrane"/>
    <property type="evidence" value="ECO:0007669"/>
    <property type="project" value="UniProtKB-SubCell"/>
</dbReference>
<feature type="transmembrane region" description="Helical" evidence="14">
    <location>
        <begin position="32"/>
        <end position="53"/>
    </location>
</feature>
<dbReference type="NCBIfam" id="NF004412">
    <property type="entry name" value="PRK05759.1-3"/>
    <property type="match status" value="1"/>
</dbReference>
<evidence type="ECO:0000256" key="5">
    <source>
        <dbReference type="ARBA" id="ARBA00022547"/>
    </source>
</evidence>
<evidence type="ECO:0000256" key="14">
    <source>
        <dbReference type="HAMAP-Rule" id="MF_01398"/>
    </source>
</evidence>
<dbReference type="GO" id="GO:0046961">
    <property type="term" value="F:proton-transporting ATPase activity, rotational mechanism"/>
    <property type="evidence" value="ECO:0007669"/>
    <property type="project" value="TreeGrafter"/>
</dbReference>
<evidence type="ECO:0000256" key="4">
    <source>
        <dbReference type="ARBA" id="ARBA00022475"/>
    </source>
</evidence>
<evidence type="ECO:0000256" key="7">
    <source>
        <dbReference type="ARBA" id="ARBA00022781"/>
    </source>
</evidence>
<gene>
    <name evidence="14" type="primary">atpF</name>
    <name evidence="17" type="ORF">KDY119_02505</name>
</gene>
<evidence type="ECO:0000256" key="13">
    <source>
        <dbReference type="ARBA" id="ARBA00025830"/>
    </source>
</evidence>
<comment type="function">
    <text evidence="14">Component of the F(0) channel, it forms part of the peripheral stalk, linking F(1) to F(0).</text>
</comment>
<reference evidence="17 18" key="1">
    <citation type="submission" date="2019-10" db="EMBL/GenBank/DDBJ databases">
        <title>Genome sequence of Luteimicrobium xylanilyticum HY-24.</title>
        <authorList>
            <person name="Kim D.Y."/>
            <person name="Park H.-Y."/>
        </authorList>
    </citation>
    <scope>NUCLEOTIDE SEQUENCE [LARGE SCALE GENOMIC DNA]</scope>
    <source>
        <strain evidence="17 18">HY-24</strain>
    </source>
</reference>
<dbReference type="InterPro" id="IPR002146">
    <property type="entry name" value="ATP_synth_b/b'su_bac/chlpt"/>
</dbReference>
<evidence type="ECO:0000256" key="9">
    <source>
        <dbReference type="ARBA" id="ARBA00023065"/>
    </source>
</evidence>
<evidence type="ECO:0000256" key="10">
    <source>
        <dbReference type="ARBA" id="ARBA00023136"/>
    </source>
</evidence>
<keyword evidence="6 14" id="KW-0812">Transmembrane</keyword>
<evidence type="ECO:0000256" key="6">
    <source>
        <dbReference type="ARBA" id="ARBA00022692"/>
    </source>
</evidence>
<dbReference type="Proteomes" id="UP000326702">
    <property type="component" value="Chromosome"/>
</dbReference>
<keyword evidence="16" id="KW-0175">Coiled coil</keyword>
<evidence type="ECO:0000256" key="16">
    <source>
        <dbReference type="SAM" id="Coils"/>
    </source>
</evidence>
<name>A0A5P9QCZ5_9MICO</name>
<evidence type="ECO:0000256" key="15">
    <source>
        <dbReference type="RuleBase" id="RU003848"/>
    </source>
</evidence>
<keyword evidence="18" id="KW-1185">Reference proteome</keyword>
<dbReference type="PANTHER" id="PTHR33445">
    <property type="entry name" value="ATP SYNTHASE SUBUNIT B', CHLOROPLASTIC"/>
    <property type="match status" value="1"/>
</dbReference>
<protein>
    <recommendedName>
        <fullName evidence="14">ATP synthase subunit b</fullName>
    </recommendedName>
    <alternativeName>
        <fullName evidence="14">ATP synthase F(0) sector subunit b</fullName>
    </alternativeName>
    <alternativeName>
        <fullName evidence="14">ATPase subunit I</fullName>
    </alternativeName>
    <alternativeName>
        <fullName evidence="14">F-type ATPase subunit b</fullName>
        <shortName evidence="14">F-ATPase subunit b</shortName>
    </alternativeName>
</protein>
<dbReference type="NCBIfam" id="TIGR01144">
    <property type="entry name" value="ATP_synt_b"/>
    <property type="match status" value="1"/>
</dbReference>
<dbReference type="Gene3D" id="1.20.5.620">
    <property type="entry name" value="F1F0 ATP synthase subunit B, membrane domain"/>
    <property type="match status" value="1"/>
</dbReference>
<dbReference type="Pfam" id="PF00430">
    <property type="entry name" value="ATP-synt_B"/>
    <property type="match status" value="1"/>
</dbReference>
<organism evidence="17 18">
    <name type="scientific">Luteimicrobium xylanilyticum</name>
    <dbReference type="NCBI Taxonomy" id="1133546"/>
    <lineage>
        <taxon>Bacteria</taxon>
        <taxon>Bacillati</taxon>
        <taxon>Actinomycetota</taxon>
        <taxon>Actinomycetes</taxon>
        <taxon>Micrococcales</taxon>
        <taxon>Luteimicrobium</taxon>
    </lineage>
</organism>
<comment type="subunit">
    <text evidence="13 14">F-type ATPases have 2 components, F(1) - the catalytic core - and F(0) - the membrane proton channel. F(1) has five subunits: alpha(3), beta(3), gamma(1), delta(1), epsilon(1). F(0) has three main subunits: a(1), b(2) and c(10-14). The alpha and beta chains form an alternating ring which encloses part of the gamma chain. F(1) is attached to F(0) by a central stalk formed by the gamma and epsilon chains, while a peripheral stalk is formed by the delta and b chains.</text>
</comment>
<keyword evidence="10 14" id="KW-0472">Membrane</keyword>
<evidence type="ECO:0000313" key="17">
    <source>
        <dbReference type="EMBL" id="QFU98980.1"/>
    </source>
</evidence>